<keyword evidence="3" id="KW-1185">Reference proteome</keyword>
<evidence type="ECO:0000313" key="2">
    <source>
        <dbReference type="EMBL" id="MCS0580507.1"/>
    </source>
</evidence>
<dbReference type="InterPro" id="IPR037473">
    <property type="entry name" value="Lcp-like"/>
</dbReference>
<dbReference type="InterPro" id="IPR018713">
    <property type="entry name" value="MPAB/Lcp_cat_dom"/>
</dbReference>
<comment type="caution">
    <text evidence="2">The sequence shown here is derived from an EMBL/GenBank/DDBJ whole genome shotgun (WGS) entry which is preliminary data.</text>
</comment>
<dbReference type="EMBL" id="JANUGW010000002">
    <property type="protein sequence ID" value="MCS0580507.1"/>
    <property type="molecule type" value="Genomic_DNA"/>
</dbReference>
<protein>
    <submittedName>
        <fullName evidence="2">DUF2236 domain-containing protein</fullName>
    </submittedName>
</protein>
<dbReference type="Pfam" id="PF09995">
    <property type="entry name" value="MPAB_Lcp_cat"/>
    <property type="match status" value="1"/>
</dbReference>
<sequence>MKRDNLEPGLFDNPALRADPLADATIARILGPGRAGGPDTDTIALLNKEIARWQLNGDLDAWTASPGLPTDMAAALEEYVAKARVLPEWADRALIARAEVLFMEMSMASCTLLFCASLPQCYVIPDLAAVLHVAGELEQHTDYRVRATAAMIFPVMMHGGLTDPAGGGVAQAIKVRLIHAMIRHLVLRGDVADALVAPRRVPRLLAHGRTMPQVLYAHGWDVDRVGLPCNQEELGYTLLTFNYVFLQGLRRLGLGLEKDDEGAYLHTWNVLGYVLGIERAQMTDTMDDAERMFIDIQARARGQARNPDPRPPLAAALVATMQRYMPLRPLKSFPVLLTRHLIGKDASRDLGLDGHVSLPARILFALGFGLVRAIDAIGRLVFRGFSISRLVARIVGYNLTAKLLMDETRPLKLPDSLLNQVSVAVHGWQNDANAPRWANALERRFTGRAQRAARQG</sequence>
<name>A0ABT1ZKU4_9BURK</name>
<dbReference type="PANTHER" id="PTHR37539:SF1">
    <property type="entry name" value="ER-BOUND OXYGENASE MPAB_MPAB'_RUBBER OXYGENASE CATALYTIC DOMAIN-CONTAINING PROTEIN"/>
    <property type="match status" value="1"/>
</dbReference>
<dbReference type="RefSeq" id="WP_258815176.1">
    <property type="nucleotide sequence ID" value="NZ_JANUGW010000002.1"/>
</dbReference>
<feature type="domain" description="ER-bound oxygenase mpaB/mpaB'/Rubber oxygenase catalytic" evidence="1">
    <location>
        <begin position="140"/>
        <end position="371"/>
    </location>
</feature>
<dbReference type="PANTHER" id="PTHR37539">
    <property type="entry name" value="SECRETED PROTEIN-RELATED"/>
    <property type="match status" value="1"/>
</dbReference>
<gene>
    <name evidence="2" type="ORF">NX784_02790</name>
</gene>
<proteinExistence type="predicted"/>
<accession>A0ABT1ZKU4</accession>
<dbReference type="Proteomes" id="UP001204151">
    <property type="component" value="Unassembled WGS sequence"/>
</dbReference>
<reference evidence="2 3" key="1">
    <citation type="submission" date="2022-08" db="EMBL/GenBank/DDBJ databases">
        <title>Reclassification of Massilia species as members of the genera Telluria, Duganella, Pseudoduganella, Mokoshia gen. nov. and Zemynaea gen. nov. using orthogonal and non-orthogonal genome-based approaches.</title>
        <authorList>
            <person name="Bowman J.P."/>
        </authorList>
    </citation>
    <scope>NUCLEOTIDE SEQUENCE [LARGE SCALE GENOMIC DNA]</scope>
    <source>
        <strain evidence="2 3">JCM 31316</strain>
    </source>
</reference>
<evidence type="ECO:0000259" key="1">
    <source>
        <dbReference type="Pfam" id="PF09995"/>
    </source>
</evidence>
<evidence type="ECO:0000313" key="3">
    <source>
        <dbReference type="Proteomes" id="UP001204151"/>
    </source>
</evidence>
<organism evidence="2 3">
    <name type="scientific">Massilia pinisoli</name>
    <dbReference type="NCBI Taxonomy" id="1772194"/>
    <lineage>
        <taxon>Bacteria</taxon>
        <taxon>Pseudomonadati</taxon>
        <taxon>Pseudomonadota</taxon>
        <taxon>Betaproteobacteria</taxon>
        <taxon>Burkholderiales</taxon>
        <taxon>Oxalobacteraceae</taxon>
        <taxon>Telluria group</taxon>
        <taxon>Massilia</taxon>
    </lineage>
</organism>